<comment type="caution">
    <text evidence="1">The sequence shown here is derived from an EMBL/GenBank/DDBJ whole genome shotgun (WGS) entry which is preliminary data.</text>
</comment>
<name>A0A094LB07_9GAMM</name>
<accession>A0A094LB07</accession>
<proteinExistence type="predicted"/>
<dbReference type="RefSeq" id="WP_034774745.1">
    <property type="nucleotide sequence ID" value="NZ_JPER01000001.1"/>
</dbReference>
<gene>
    <name evidence="1" type="ORF">IDSA_05185</name>
</gene>
<dbReference type="OrthoDB" id="9790745at2"/>
<dbReference type="PANTHER" id="PTHR36849:SF1">
    <property type="entry name" value="CYTOPLASMIC PROTEIN"/>
    <property type="match status" value="1"/>
</dbReference>
<keyword evidence="2" id="KW-1185">Reference proteome</keyword>
<dbReference type="PANTHER" id="PTHR36849">
    <property type="entry name" value="CYTOPLASMIC PROTEIN-RELATED"/>
    <property type="match status" value="1"/>
</dbReference>
<dbReference type="STRING" id="435908.IDSA_05185"/>
<dbReference type="Proteomes" id="UP000054363">
    <property type="component" value="Unassembled WGS sequence"/>
</dbReference>
<keyword evidence="1" id="KW-0489">Methyltransferase</keyword>
<dbReference type="InterPro" id="IPR052552">
    <property type="entry name" value="YeaO-like"/>
</dbReference>
<dbReference type="EMBL" id="JPER01000001">
    <property type="protein sequence ID" value="KFZ32068.1"/>
    <property type="molecule type" value="Genomic_DNA"/>
</dbReference>
<evidence type="ECO:0000313" key="2">
    <source>
        <dbReference type="Proteomes" id="UP000054363"/>
    </source>
</evidence>
<protein>
    <submittedName>
        <fullName evidence="1">Uroporphyrin-III methyltransferase</fullName>
    </submittedName>
</protein>
<dbReference type="AlphaFoldDB" id="A0A094LB07"/>
<dbReference type="GO" id="GO:0032259">
    <property type="term" value="P:methylation"/>
    <property type="evidence" value="ECO:0007669"/>
    <property type="project" value="UniProtKB-KW"/>
</dbReference>
<keyword evidence="1" id="KW-0808">Transferase</keyword>
<dbReference type="eggNOG" id="COG3189">
    <property type="taxonomic scope" value="Bacteria"/>
</dbReference>
<evidence type="ECO:0000313" key="1">
    <source>
        <dbReference type="EMBL" id="KFZ32068.1"/>
    </source>
</evidence>
<organism evidence="1 2">
    <name type="scientific">Pseudidiomarina salinarum</name>
    <dbReference type="NCBI Taxonomy" id="435908"/>
    <lineage>
        <taxon>Bacteria</taxon>
        <taxon>Pseudomonadati</taxon>
        <taxon>Pseudomonadota</taxon>
        <taxon>Gammaproteobacteria</taxon>
        <taxon>Alteromonadales</taxon>
        <taxon>Idiomarinaceae</taxon>
        <taxon>Pseudidiomarina</taxon>
    </lineage>
</organism>
<dbReference type="GO" id="GO:0008168">
    <property type="term" value="F:methyltransferase activity"/>
    <property type="evidence" value="ECO:0007669"/>
    <property type="project" value="UniProtKB-KW"/>
</dbReference>
<dbReference type="Pfam" id="PF22752">
    <property type="entry name" value="DUF488-N3i"/>
    <property type="match status" value="1"/>
</dbReference>
<sequence length="118" mass="14084">MEIKLKRIYDEPADNDGRRILVDRIWPRGLSKDEAQLDEWMKDIAPSDQLRQDFHDDELSWGEFRNAYLQELKQCRNELEALIELCKQDKVTLLYSSKDEQHNNAVVLKDYLKMLETN</sequence>
<reference evidence="1 2" key="1">
    <citation type="submission" date="2014-06" db="EMBL/GenBank/DDBJ databases">
        <title>The draft genome sequence of Idiomarina salinarum ISL-52.</title>
        <authorList>
            <person name="Du J."/>
            <person name="Shao Z."/>
        </authorList>
    </citation>
    <scope>NUCLEOTIDE SEQUENCE [LARGE SCALE GENOMIC DNA]</scope>
    <source>
        <strain evidence="1 2">ISL-52</strain>
    </source>
</reference>